<dbReference type="Proteomes" id="UP001516400">
    <property type="component" value="Unassembled WGS sequence"/>
</dbReference>
<gene>
    <name evidence="1" type="ORF">HHI36_006129</name>
</gene>
<evidence type="ECO:0000313" key="2">
    <source>
        <dbReference type="Proteomes" id="UP001516400"/>
    </source>
</evidence>
<dbReference type="EMBL" id="JABFTP020000144">
    <property type="protein sequence ID" value="KAL3282971.1"/>
    <property type="molecule type" value="Genomic_DNA"/>
</dbReference>
<accession>A0ABD2NX94</accession>
<dbReference type="AlphaFoldDB" id="A0ABD2NX94"/>
<organism evidence="1 2">
    <name type="scientific">Cryptolaemus montrouzieri</name>
    <dbReference type="NCBI Taxonomy" id="559131"/>
    <lineage>
        <taxon>Eukaryota</taxon>
        <taxon>Metazoa</taxon>
        <taxon>Ecdysozoa</taxon>
        <taxon>Arthropoda</taxon>
        <taxon>Hexapoda</taxon>
        <taxon>Insecta</taxon>
        <taxon>Pterygota</taxon>
        <taxon>Neoptera</taxon>
        <taxon>Endopterygota</taxon>
        <taxon>Coleoptera</taxon>
        <taxon>Polyphaga</taxon>
        <taxon>Cucujiformia</taxon>
        <taxon>Coccinelloidea</taxon>
        <taxon>Coccinellidae</taxon>
        <taxon>Scymninae</taxon>
        <taxon>Scymnini</taxon>
        <taxon>Cryptolaemus</taxon>
    </lineage>
</organism>
<reference evidence="1 2" key="1">
    <citation type="journal article" date="2021" name="BMC Biol.">
        <title>Horizontally acquired antibacterial genes associated with adaptive radiation of ladybird beetles.</title>
        <authorList>
            <person name="Li H.S."/>
            <person name="Tang X.F."/>
            <person name="Huang Y.H."/>
            <person name="Xu Z.Y."/>
            <person name="Chen M.L."/>
            <person name="Du X.Y."/>
            <person name="Qiu B.Y."/>
            <person name="Chen P.T."/>
            <person name="Zhang W."/>
            <person name="Slipinski A."/>
            <person name="Escalona H.E."/>
            <person name="Waterhouse R.M."/>
            <person name="Zwick A."/>
            <person name="Pang H."/>
        </authorList>
    </citation>
    <scope>NUCLEOTIDE SEQUENCE [LARGE SCALE GENOMIC DNA]</scope>
    <source>
        <strain evidence="1">SYSU2018</strain>
    </source>
</reference>
<evidence type="ECO:0000313" key="1">
    <source>
        <dbReference type="EMBL" id="KAL3282971.1"/>
    </source>
</evidence>
<sequence length="150" mass="17176">MTLSSENSCISDVIPLVRALNKIHDEIQESLNISVPFVLAFLSGLKDELDYHFPGIDGNMLFKVATLLDPRYKNKFFSDILVKQIKEKLRADLETEENITATSSSGVEPIILWKEHMLDNDDDDEKSENQISDTCRINVRKRNYQEISTN</sequence>
<comment type="caution">
    <text evidence="1">The sequence shown here is derived from an EMBL/GenBank/DDBJ whole genome shotgun (WGS) entry which is preliminary data.</text>
</comment>
<protein>
    <submittedName>
        <fullName evidence="1">Uncharacterized protein</fullName>
    </submittedName>
</protein>
<name>A0ABD2NX94_9CUCU</name>
<proteinExistence type="predicted"/>
<keyword evidence="2" id="KW-1185">Reference proteome</keyword>